<dbReference type="AlphaFoldDB" id="A0A1Y1ITU0"/>
<dbReference type="Proteomes" id="UP000054558">
    <property type="component" value="Unassembled WGS sequence"/>
</dbReference>
<feature type="compositionally biased region" description="Basic residues" evidence="1">
    <location>
        <begin position="1"/>
        <end position="18"/>
    </location>
</feature>
<dbReference type="SMART" id="SM01425">
    <property type="entry name" value="EsV_1_7"/>
    <property type="match status" value="6"/>
</dbReference>
<feature type="region of interest" description="Disordered" evidence="1">
    <location>
        <begin position="1"/>
        <end position="47"/>
    </location>
</feature>
<dbReference type="EMBL" id="DF238182">
    <property type="protein sequence ID" value="GAQ92979.1"/>
    <property type="molecule type" value="Genomic_DNA"/>
</dbReference>
<dbReference type="OrthoDB" id="2138681at2759"/>
<organism evidence="2 3">
    <name type="scientific">Klebsormidium nitens</name>
    <name type="common">Green alga</name>
    <name type="synonym">Ulothrix nitens</name>
    <dbReference type="NCBI Taxonomy" id="105231"/>
    <lineage>
        <taxon>Eukaryota</taxon>
        <taxon>Viridiplantae</taxon>
        <taxon>Streptophyta</taxon>
        <taxon>Klebsormidiophyceae</taxon>
        <taxon>Klebsormidiales</taxon>
        <taxon>Klebsormidiaceae</taxon>
        <taxon>Klebsormidium</taxon>
    </lineage>
</organism>
<evidence type="ECO:0000313" key="3">
    <source>
        <dbReference type="Proteomes" id="UP000054558"/>
    </source>
</evidence>
<evidence type="ECO:0000256" key="1">
    <source>
        <dbReference type="SAM" id="MobiDB-lite"/>
    </source>
</evidence>
<gene>
    <name evidence="2" type="ORF">KFL_012330030</name>
</gene>
<dbReference type="Pfam" id="PF19114">
    <property type="entry name" value="EsV_1_7_cys"/>
    <property type="match status" value="6"/>
</dbReference>
<protein>
    <submittedName>
        <fullName evidence="2">Uncharacterized protein</fullName>
    </submittedName>
</protein>
<proteinExistence type="predicted"/>
<keyword evidence="3" id="KW-1185">Reference proteome</keyword>
<dbReference type="Gene3D" id="6.10.140.110">
    <property type="match status" value="1"/>
</dbReference>
<reference evidence="2 3" key="1">
    <citation type="journal article" date="2014" name="Nat. Commun.">
        <title>Klebsormidium flaccidum genome reveals primary factors for plant terrestrial adaptation.</title>
        <authorList>
            <person name="Hori K."/>
            <person name="Maruyama F."/>
            <person name="Fujisawa T."/>
            <person name="Togashi T."/>
            <person name="Yamamoto N."/>
            <person name="Seo M."/>
            <person name="Sato S."/>
            <person name="Yamada T."/>
            <person name="Mori H."/>
            <person name="Tajima N."/>
            <person name="Moriyama T."/>
            <person name="Ikeuchi M."/>
            <person name="Watanabe M."/>
            <person name="Wada H."/>
            <person name="Kobayashi K."/>
            <person name="Saito M."/>
            <person name="Masuda T."/>
            <person name="Sasaki-Sekimoto Y."/>
            <person name="Mashiguchi K."/>
            <person name="Awai K."/>
            <person name="Shimojima M."/>
            <person name="Masuda S."/>
            <person name="Iwai M."/>
            <person name="Nobusawa T."/>
            <person name="Narise T."/>
            <person name="Kondo S."/>
            <person name="Saito H."/>
            <person name="Sato R."/>
            <person name="Murakawa M."/>
            <person name="Ihara Y."/>
            <person name="Oshima-Yamada Y."/>
            <person name="Ohtaka K."/>
            <person name="Satoh M."/>
            <person name="Sonobe K."/>
            <person name="Ishii M."/>
            <person name="Ohtani R."/>
            <person name="Kanamori-Sato M."/>
            <person name="Honoki R."/>
            <person name="Miyazaki D."/>
            <person name="Mochizuki H."/>
            <person name="Umetsu J."/>
            <person name="Higashi K."/>
            <person name="Shibata D."/>
            <person name="Kamiya Y."/>
            <person name="Sato N."/>
            <person name="Nakamura Y."/>
            <person name="Tabata S."/>
            <person name="Ida S."/>
            <person name="Kurokawa K."/>
            <person name="Ohta H."/>
        </authorList>
    </citation>
    <scope>NUCLEOTIDE SEQUENCE [LARGE SCALE GENOMIC DNA]</scope>
    <source>
        <strain evidence="2 3">NIES-2285</strain>
    </source>
</reference>
<name>A0A1Y1ITU0_KLENI</name>
<sequence>MPHRKSRAHGPKHEHHHATKEDRTVEREQHESDSEGRDQAADGQIDRQAQPATYTAMTVDAKALEDAPPAGGVIGARTEGMIDVKHRRCLCGKARPTFGHENEKATRCASCQTKGMIDMRSNRCLCGKARPTFGLENEKATRCASCRTECMVNVRSTRCLCKKAQPTYGLENEKPTRCASCRTEGMMNVTSKRCLCKKAQPTYGLKGEKPTRCTSCRTEDMMNVISKRCLCKKAQASFGLEGEKPTCCASCRTEGMIDVRSRRCLCKRTQPVFGLEGKNPTRCAACKTEGMIDVIYKRCLTNGCDTRVGKRYKGYCLRCFVFTFPGEKVSRNYRVKEQHFTDYIKASGVLPEAADITFDKRLQGGCSGRKPDIFVDLYTHTVHCENDEDQHRNYTCENKRMMELFEDAGSRPQVQLRFNPDGYTSVDGQKHPGCFRYNKLGVPVIQDQAMWEERMNAYLERLQYHLTHVPSREVTVEHMFYDGFEWKSTVESDRVCQKRKRADR</sequence>
<feature type="compositionally biased region" description="Basic and acidic residues" evidence="1">
    <location>
        <begin position="19"/>
        <end position="40"/>
    </location>
</feature>
<dbReference type="InterPro" id="IPR043822">
    <property type="entry name" value="EsV_1_7_cys"/>
</dbReference>
<accession>A0A1Y1ITU0</accession>
<evidence type="ECO:0000313" key="2">
    <source>
        <dbReference type="EMBL" id="GAQ92979.1"/>
    </source>
</evidence>